<name>A0A074IMQ9_STRSL</name>
<protein>
    <submittedName>
        <fullName evidence="1">Accessory secretory protein Asp1</fullName>
    </submittedName>
</protein>
<organism evidence="1 2">
    <name type="scientific">Streptococcus salivarius</name>
    <dbReference type="NCBI Taxonomy" id="1304"/>
    <lineage>
        <taxon>Bacteria</taxon>
        <taxon>Bacillati</taxon>
        <taxon>Bacillota</taxon>
        <taxon>Bacilli</taxon>
        <taxon>Lactobacillales</taxon>
        <taxon>Streptococcaceae</taxon>
        <taxon>Streptococcus</taxon>
    </lineage>
</organism>
<dbReference type="GO" id="GO:0015031">
    <property type="term" value="P:protein transport"/>
    <property type="evidence" value="ECO:0007669"/>
    <property type="project" value="InterPro"/>
</dbReference>
<dbReference type="Proteomes" id="UP000027855">
    <property type="component" value="Unassembled WGS sequence"/>
</dbReference>
<dbReference type="RefSeq" id="WP_037601930.1">
    <property type="nucleotide sequence ID" value="NZ_JADMQU010000016.1"/>
</dbReference>
<dbReference type="Pfam" id="PF16993">
    <property type="entry name" value="Asp1"/>
    <property type="match status" value="1"/>
</dbReference>
<reference evidence="1 2" key="1">
    <citation type="submission" date="2014-04" db="EMBL/GenBank/DDBJ databases">
        <title>Variable characteristics of bacteriocin-producing Streptococcus salivarius strains isolated from Malaysian subjects.</title>
        <authorList>
            <person name="Philip K."/>
            <person name="Barbour A."/>
        </authorList>
    </citation>
    <scope>NUCLEOTIDE SEQUENCE [LARGE SCALE GENOMIC DNA]</scope>
    <source>
        <strain evidence="1 2">NU10</strain>
    </source>
</reference>
<evidence type="ECO:0000313" key="1">
    <source>
        <dbReference type="EMBL" id="KEO45227.1"/>
    </source>
</evidence>
<dbReference type="NCBIfam" id="TIGR03713">
    <property type="entry name" value="acc_sec_asp1"/>
    <property type="match status" value="1"/>
</dbReference>
<dbReference type="EMBL" id="JJMT01000013">
    <property type="protein sequence ID" value="KEO45227.1"/>
    <property type="molecule type" value="Genomic_DNA"/>
</dbReference>
<gene>
    <name evidence="1" type="ORF">DL07_02315</name>
</gene>
<accession>A0A074IMQ9</accession>
<dbReference type="InterPro" id="IPR022372">
    <property type="entry name" value="Accessory_SS_Asp1"/>
</dbReference>
<proteinExistence type="predicted"/>
<evidence type="ECO:0000313" key="2">
    <source>
        <dbReference type="Proteomes" id="UP000027855"/>
    </source>
</evidence>
<comment type="caution">
    <text evidence="1">The sequence shown here is derived from an EMBL/GenBank/DDBJ whole genome shotgun (WGS) entry which is preliminary data.</text>
</comment>
<dbReference type="AlphaFoldDB" id="A0A074IMQ9"/>
<sequence>MYYFIPAWYGQTDEFWKTVIDPWYRIRQKIEFDDSLHQVRIFQDEDLAPQLLLLAYQPHLRYFLHRHDVLEVGYTAIFDLIQGITDEDMKNLQVTDLEWPEGATFVHTPFAIVVQCQHKRYAEIEFGSEGFIGMIRYYKDEQIIREDIYDDRGFISSSLYYEGGQPSYRNYLNAKGVWQLCHFFDGRGIVANPRTEGRFNKSYYGNLSEVIWEFLTKFLDEKVEAEDRFVIASDLRHNKHLFEHLPADNTKILTWFAERNQDDSIDTYEAFLPQVDLLIADRYDYLEQLQVAYPEEAKKLKHMASFDTRLALGTSQRVKESKIFYQVDFDQLDLEAIYQVLAFVAKYPKTQVEFGAFNANPEQLGSLQNQVEKMIEERLSPDAFEEVVESSGAENKLEENNEIVSRFSFQDLRDETALIKALQFTRLIVDLSKEPNRYTQIAGISAGIPQINRVASEYVTHQENGYILKHLSDFEKGAYYYLGQLNNWNRSLIYSIEKIKENTGDRLVQKWENWLKEEQNDQG</sequence>